<dbReference type="PANTHER" id="PTHR23155">
    <property type="entry name" value="DISEASE RESISTANCE PROTEIN RP"/>
    <property type="match status" value="1"/>
</dbReference>
<dbReference type="Gene3D" id="3.40.50.300">
    <property type="entry name" value="P-loop containing nucleotide triphosphate hydrolases"/>
    <property type="match status" value="1"/>
</dbReference>
<feature type="domain" description="Disease resistance R13L4/SHOC-2-like LRR" evidence="3">
    <location>
        <begin position="654"/>
        <end position="959"/>
    </location>
</feature>
<dbReference type="InterPro" id="IPR055414">
    <property type="entry name" value="LRR_R13L4/SHOC2-like"/>
</dbReference>
<feature type="domain" description="NB-ARC" evidence="2">
    <location>
        <begin position="186"/>
        <end position="354"/>
    </location>
</feature>
<dbReference type="PANTHER" id="PTHR23155:SF957">
    <property type="entry name" value="OS11G0606800 PROTEIN"/>
    <property type="match status" value="1"/>
</dbReference>
<accession>A0A4U6TV93</accession>
<dbReference type="EMBL" id="CM016559">
    <property type="protein sequence ID" value="TKW01637.1"/>
    <property type="molecule type" value="Genomic_DNA"/>
</dbReference>
<dbReference type="SUPFAM" id="SSF52058">
    <property type="entry name" value="L domain-like"/>
    <property type="match status" value="1"/>
</dbReference>
<keyword evidence="1" id="KW-0677">Repeat</keyword>
<evidence type="ECO:0000259" key="3">
    <source>
        <dbReference type="Pfam" id="PF23598"/>
    </source>
</evidence>
<evidence type="ECO:0000313" key="4">
    <source>
        <dbReference type="EMBL" id="TKW01637.1"/>
    </source>
</evidence>
<dbReference type="AlphaFoldDB" id="A0A4U6TV93"/>
<dbReference type="PRINTS" id="PR00364">
    <property type="entry name" value="DISEASERSIST"/>
</dbReference>
<reference evidence="4" key="1">
    <citation type="submission" date="2019-03" db="EMBL/GenBank/DDBJ databases">
        <title>WGS assembly of Setaria viridis.</title>
        <authorList>
            <person name="Huang P."/>
            <person name="Jenkins J."/>
            <person name="Grimwood J."/>
            <person name="Barry K."/>
            <person name="Healey A."/>
            <person name="Mamidi S."/>
            <person name="Sreedasyam A."/>
            <person name="Shu S."/>
            <person name="Feldman M."/>
            <person name="Wu J."/>
            <person name="Yu Y."/>
            <person name="Chen C."/>
            <person name="Johnson J."/>
            <person name="Rokhsar D."/>
            <person name="Baxter I."/>
            <person name="Schmutz J."/>
            <person name="Brutnell T."/>
            <person name="Kellogg E."/>
        </authorList>
    </citation>
    <scope>NUCLEOTIDE SEQUENCE [LARGE SCALE GENOMIC DNA]</scope>
</reference>
<dbReference type="Gramene" id="TKW01637">
    <property type="protein sequence ID" value="TKW01637"/>
    <property type="gene ID" value="SEVIR_8G193900v2"/>
</dbReference>
<keyword evidence="5" id="KW-1185">Reference proteome</keyword>
<dbReference type="Pfam" id="PF00931">
    <property type="entry name" value="NB-ARC"/>
    <property type="match status" value="1"/>
</dbReference>
<evidence type="ECO:0000256" key="1">
    <source>
        <dbReference type="ARBA" id="ARBA00022737"/>
    </source>
</evidence>
<dbReference type="InterPro" id="IPR027417">
    <property type="entry name" value="P-loop_NTPase"/>
</dbReference>
<dbReference type="InterPro" id="IPR044974">
    <property type="entry name" value="Disease_R_plants"/>
</dbReference>
<evidence type="ECO:0000313" key="5">
    <source>
        <dbReference type="Proteomes" id="UP000298652"/>
    </source>
</evidence>
<dbReference type="GO" id="GO:0098542">
    <property type="term" value="P:defense response to other organism"/>
    <property type="evidence" value="ECO:0007669"/>
    <property type="project" value="TreeGrafter"/>
</dbReference>
<dbReference type="Proteomes" id="UP000298652">
    <property type="component" value="Chromosome 8"/>
</dbReference>
<dbReference type="Gene3D" id="3.80.10.10">
    <property type="entry name" value="Ribonuclease Inhibitor"/>
    <property type="match status" value="1"/>
</dbReference>
<organism evidence="4 5">
    <name type="scientific">Setaria viridis</name>
    <name type="common">Green bristlegrass</name>
    <name type="synonym">Setaria italica subsp. viridis</name>
    <dbReference type="NCBI Taxonomy" id="4556"/>
    <lineage>
        <taxon>Eukaryota</taxon>
        <taxon>Viridiplantae</taxon>
        <taxon>Streptophyta</taxon>
        <taxon>Embryophyta</taxon>
        <taxon>Tracheophyta</taxon>
        <taxon>Spermatophyta</taxon>
        <taxon>Magnoliopsida</taxon>
        <taxon>Liliopsida</taxon>
        <taxon>Poales</taxon>
        <taxon>Poaceae</taxon>
        <taxon>PACMAD clade</taxon>
        <taxon>Panicoideae</taxon>
        <taxon>Panicodae</taxon>
        <taxon>Paniceae</taxon>
        <taxon>Cenchrinae</taxon>
        <taxon>Setaria</taxon>
    </lineage>
</organism>
<protein>
    <submittedName>
        <fullName evidence="4">Uncharacterized protein</fullName>
    </submittedName>
</protein>
<sequence length="986" mass="111497">MAPAASKEEAREASWAWRIEVALGMLEPLHARVLALLETGGCRSVPGYLQRRSFAFIEKEVRAIISSLSRSPWRDNDMDYNVYTWLVDVVAWARATSIIIEEAESRRHMLLPRISPCLHPSNLSRFFRSPTCHNIAQDHRLLLATPPDIVVPPAGATVRLVGFDGRINKLLRWLTPTNDGEEAGNNGLRALSIVGPAGVGKTTLAMELHRQLQYNSGGGGRCCFELHAKAHISRGPDRNKLLLRDILSQISDPPQTSSLLSVTSKLEELVRCVSICLQNKRYFILIDGVDDVWGESDLTMIKDAFPDNNCGSRILITTRMGSIGWLCYSYFDGLVHDMKPLNQKYSEKLLLAKTFDSMDGCQLHNVVLACDKIFTACEGVPLLITGMVDWLKQQLLQELKLQHKYNMQRHQIFVSCRKEQVPQLPKRFEQALAHAYYDLPRELRHLSLYMSLFPQGYLFKMDCLITKWLQEGFILGSMEHAEICFFQLVDRNVINPVLANYECDPDKVDACYWQVNHYMLQFLASKSAEVGFAFTSGTLNSVAPTTASGNPTPRRLALHHPDPNLPYLLEKMDFSQTRSLAVSGAVNAIQFDKFINLMVLDLEGWENLKENDLLQICRSKMLFLRYLSVRNTQIRKLPSEVKQLFSLEILDVSHTKISELPLEVFKLRFLSKLDLRSTRIRQLPKQIVKLKDSLNALLVGGEEPTDSVETTRMPQDIWHLDNLETLATVDLSQHPASFLDALDGLQSLRVIAILWSFQLCTDRAYTKALLSSIRKWKELRSLTIRCGFACSMEFLGSLSDPPQKLEKLKVTVGRFISVPKWISGLNCLFFVQITICRLEVDDLKILGDLSSLQCLILGLDFIPRKVIVIQNGSFSKLLRLSIDCPVPWLTFSTEAMPNLTYLQLKFCSGPGSQGSRPCGISNLHRLTEVVLSYSKWCADSTSIKRTIEAVKEEVAKHRNPIDLIIDGTIVDVQEVDQETERATEIS</sequence>
<evidence type="ECO:0000259" key="2">
    <source>
        <dbReference type="Pfam" id="PF00931"/>
    </source>
</evidence>
<dbReference type="SUPFAM" id="SSF52540">
    <property type="entry name" value="P-loop containing nucleoside triphosphate hydrolases"/>
    <property type="match status" value="1"/>
</dbReference>
<proteinExistence type="predicted"/>
<dbReference type="InterPro" id="IPR002182">
    <property type="entry name" value="NB-ARC"/>
</dbReference>
<gene>
    <name evidence="4" type="ORF">SEVIR_8G193900v2</name>
</gene>
<name>A0A4U6TV93_SETVI</name>
<dbReference type="InterPro" id="IPR032675">
    <property type="entry name" value="LRR_dom_sf"/>
</dbReference>
<dbReference type="Pfam" id="PF23598">
    <property type="entry name" value="LRR_14"/>
    <property type="match status" value="1"/>
</dbReference>
<dbReference type="GO" id="GO:0043531">
    <property type="term" value="F:ADP binding"/>
    <property type="evidence" value="ECO:0007669"/>
    <property type="project" value="InterPro"/>
</dbReference>
<dbReference type="OMA" id="RVPQWIE"/>